<dbReference type="InterPro" id="IPR050571">
    <property type="entry name" value="Class-IV_PLP-Dep_Aminotrnsfr"/>
</dbReference>
<evidence type="ECO:0000256" key="1">
    <source>
        <dbReference type="ARBA" id="ARBA00009320"/>
    </source>
</evidence>
<dbReference type="GO" id="GO:0019752">
    <property type="term" value="P:carboxylic acid metabolic process"/>
    <property type="evidence" value="ECO:0007669"/>
    <property type="project" value="TreeGrafter"/>
</dbReference>
<dbReference type="InterPro" id="IPR027417">
    <property type="entry name" value="P-loop_NTPase"/>
</dbReference>
<reference evidence="2" key="1">
    <citation type="submission" date="2018-05" db="EMBL/GenBank/DDBJ databases">
        <authorList>
            <person name="Lanie J.A."/>
            <person name="Ng W.-L."/>
            <person name="Kazmierczak K.M."/>
            <person name="Andrzejewski T.M."/>
            <person name="Davidsen T.M."/>
            <person name="Wayne K.J."/>
            <person name="Tettelin H."/>
            <person name="Glass J.I."/>
            <person name="Rusch D."/>
            <person name="Podicherti R."/>
            <person name="Tsui H.-C.T."/>
            <person name="Winkler M.E."/>
        </authorList>
    </citation>
    <scope>NUCLEOTIDE SEQUENCE</scope>
</reference>
<name>A0A382X839_9ZZZZ</name>
<dbReference type="PANTHER" id="PTHR42743:SF11">
    <property type="entry name" value="AMINODEOXYCHORISMATE LYASE"/>
    <property type="match status" value="1"/>
</dbReference>
<dbReference type="PANTHER" id="PTHR42743">
    <property type="entry name" value="AMINO-ACID AMINOTRANSFERASE"/>
    <property type="match status" value="1"/>
</dbReference>
<dbReference type="AlphaFoldDB" id="A0A382X839"/>
<organism evidence="2">
    <name type="scientific">marine metagenome</name>
    <dbReference type="NCBI Taxonomy" id="408172"/>
    <lineage>
        <taxon>unclassified sequences</taxon>
        <taxon>metagenomes</taxon>
        <taxon>ecological metagenomes</taxon>
    </lineage>
</organism>
<comment type="similarity">
    <text evidence="1">Belongs to the class-IV pyridoxal-phosphate-dependent aminotransferase family.</text>
</comment>
<sequence length="195" mass="23152">TKKKHPMFKEIINSQELDWKKVIENCLREEGHGICYQKHMVQHMLPNFDREWMLNTINCFLIRKPEEVISSFLKKWPDAQFEDFGFNNQIDLFNFIKNKAGEAPIVIDAFDLANNPEKKLKKLCRKLKIDWDTNMLQWKSGLKPYDGVWATHWYPSVKSSTSFKKTTNKKNYPKTVLNFANQARKAYSELVKYKI</sequence>
<dbReference type="Pfam" id="PF19798">
    <property type="entry name" value="Sulfotransfer_5"/>
    <property type="match status" value="1"/>
</dbReference>
<feature type="non-terminal residue" evidence="2">
    <location>
        <position position="1"/>
    </location>
</feature>
<evidence type="ECO:0008006" key="3">
    <source>
        <dbReference type="Google" id="ProtNLM"/>
    </source>
</evidence>
<proteinExistence type="inferred from homology"/>
<accession>A0A382X839</accession>
<dbReference type="EMBL" id="UINC01165701">
    <property type="protein sequence ID" value="SVD67242.1"/>
    <property type="molecule type" value="Genomic_DNA"/>
</dbReference>
<evidence type="ECO:0000313" key="2">
    <source>
        <dbReference type="EMBL" id="SVD67242.1"/>
    </source>
</evidence>
<dbReference type="SUPFAM" id="SSF52540">
    <property type="entry name" value="P-loop containing nucleoside triphosphate hydrolases"/>
    <property type="match status" value="1"/>
</dbReference>
<dbReference type="Gene3D" id="3.40.50.300">
    <property type="entry name" value="P-loop containing nucleotide triphosphate hydrolases"/>
    <property type="match status" value="1"/>
</dbReference>
<protein>
    <recommendedName>
        <fullName evidence="3">Sulfotransferase domain-containing protein</fullName>
    </recommendedName>
</protein>
<gene>
    <name evidence="2" type="ORF">METZ01_LOCUS420096</name>
</gene>